<dbReference type="GeneID" id="17260857"/>
<dbReference type="Proteomes" id="UP000013827">
    <property type="component" value="Unassembled WGS sequence"/>
</dbReference>
<feature type="transmembrane region" description="Helical" evidence="2">
    <location>
        <begin position="136"/>
        <end position="156"/>
    </location>
</feature>
<feature type="transmembrane region" description="Helical" evidence="2">
    <location>
        <begin position="46"/>
        <end position="67"/>
    </location>
</feature>
<dbReference type="Pfam" id="PF13347">
    <property type="entry name" value="MFS_2"/>
    <property type="match status" value="1"/>
</dbReference>
<dbReference type="InterPro" id="IPR036259">
    <property type="entry name" value="MFS_trans_sf"/>
</dbReference>
<dbReference type="GO" id="GO:0005886">
    <property type="term" value="C:plasma membrane"/>
    <property type="evidence" value="ECO:0007669"/>
    <property type="project" value="TreeGrafter"/>
</dbReference>
<name>A0A0D3ITI7_EMIH1</name>
<dbReference type="InterPro" id="IPR039672">
    <property type="entry name" value="MFS_2"/>
</dbReference>
<sequence length="498" mass="52065">MELTDSYDERSSLFGLKTLFQFVGYAATPLLNIGLSALLADDLVALYSMLALAVGSLAVLAWASLLCNVVERPPPPEDHTILPVPIVPSARRVLANKPYLVYLLMKMPLSLVSLMPSNLAALWVKHNMALEAWNSMYNAVLMFALVGAMASIGVLVRSAQQYGKAAVLQAVLLVSGLLYLAVSFVPGAFFAQHPVLLVPVGALIGVGQALGFVLPDAMLADIIDYAELHSGSRDEGMYTVIETNLQQFVEIAGGVFPMVLLAGAGYEPLGGCSCGCGVSCGRAIGMPYARWHCPGDVGYSCTGKGGSELLFAPEEPAVAPCAAQSEHVQSLISLFFLAIPGLLALIAAIPAGKMPITARVHAAILAAIAARNSGGDAGEGGDAGGEREVIDPVYGEPVQRPPNTAASLLHEHFSPSEWQSFPTLGSLRAFLVSRLLLWVALAAALVAGMAYSGVEAAVTFGCLLLSALFILIPWDGVRLYALSGPAASSLVPARTAPP</sequence>
<feature type="transmembrane region" description="Helical" evidence="2">
    <location>
        <begin position="99"/>
        <end position="124"/>
    </location>
</feature>
<feature type="transmembrane region" description="Helical" evidence="2">
    <location>
        <begin position="168"/>
        <end position="189"/>
    </location>
</feature>
<keyword evidence="2" id="KW-0472">Membrane</keyword>
<reference evidence="4" key="1">
    <citation type="journal article" date="2013" name="Nature">
        <title>Pan genome of the phytoplankton Emiliania underpins its global distribution.</title>
        <authorList>
            <person name="Read B.A."/>
            <person name="Kegel J."/>
            <person name="Klute M.J."/>
            <person name="Kuo A."/>
            <person name="Lefebvre S.C."/>
            <person name="Maumus F."/>
            <person name="Mayer C."/>
            <person name="Miller J."/>
            <person name="Monier A."/>
            <person name="Salamov A."/>
            <person name="Young J."/>
            <person name="Aguilar M."/>
            <person name="Claverie J.M."/>
            <person name="Frickenhaus S."/>
            <person name="Gonzalez K."/>
            <person name="Herman E.K."/>
            <person name="Lin Y.C."/>
            <person name="Napier J."/>
            <person name="Ogata H."/>
            <person name="Sarno A.F."/>
            <person name="Shmutz J."/>
            <person name="Schroeder D."/>
            <person name="de Vargas C."/>
            <person name="Verret F."/>
            <person name="von Dassow P."/>
            <person name="Valentin K."/>
            <person name="Van de Peer Y."/>
            <person name="Wheeler G."/>
            <person name="Dacks J.B."/>
            <person name="Delwiche C.F."/>
            <person name="Dyhrman S.T."/>
            <person name="Glockner G."/>
            <person name="John U."/>
            <person name="Richards T."/>
            <person name="Worden A.Z."/>
            <person name="Zhang X."/>
            <person name="Grigoriev I.V."/>
            <person name="Allen A.E."/>
            <person name="Bidle K."/>
            <person name="Borodovsky M."/>
            <person name="Bowler C."/>
            <person name="Brownlee C."/>
            <person name="Cock J.M."/>
            <person name="Elias M."/>
            <person name="Gladyshev V.N."/>
            <person name="Groth M."/>
            <person name="Guda C."/>
            <person name="Hadaegh A."/>
            <person name="Iglesias-Rodriguez M.D."/>
            <person name="Jenkins J."/>
            <person name="Jones B.M."/>
            <person name="Lawson T."/>
            <person name="Leese F."/>
            <person name="Lindquist E."/>
            <person name="Lobanov A."/>
            <person name="Lomsadze A."/>
            <person name="Malik S.B."/>
            <person name="Marsh M.E."/>
            <person name="Mackinder L."/>
            <person name="Mock T."/>
            <person name="Mueller-Roeber B."/>
            <person name="Pagarete A."/>
            <person name="Parker M."/>
            <person name="Probert I."/>
            <person name="Quesneville H."/>
            <person name="Raines C."/>
            <person name="Rensing S.A."/>
            <person name="Riano-Pachon D.M."/>
            <person name="Richier S."/>
            <person name="Rokitta S."/>
            <person name="Shiraiwa Y."/>
            <person name="Soanes D.M."/>
            <person name="van der Giezen M."/>
            <person name="Wahlund T.M."/>
            <person name="Williams B."/>
            <person name="Wilson W."/>
            <person name="Wolfe G."/>
            <person name="Wurch L.L."/>
        </authorList>
    </citation>
    <scope>NUCLEOTIDE SEQUENCE</scope>
</reference>
<dbReference type="AlphaFoldDB" id="A0A0D3ITI7"/>
<dbReference type="KEGG" id="ehx:EMIHUDRAFT_448127"/>
<keyword evidence="2" id="KW-1133">Transmembrane helix</keyword>
<dbReference type="SUPFAM" id="SSF103473">
    <property type="entry name" value="MFS general substrate transporter"/>
    <property type="match status" value="1"/>
</dbReference>
<dbReference type="PANTHER" id="PTHR11328:SF24">
    <property type="entry name" value="MAJOR FACILITATOR SUPERFAMILY (MFS) PROFILE DOMAIN-CONTAINING PROTEIN"/>
    <property type="match status" value="1"/>
</dbReference>
<feature type="transmembrane region" description="Helical" evidence="2">
    <location>
        <begin position="19"/>
        <end position="40"/>
    </location>
</feature>
<dbReference type="HOGENOM" id="CLU_547963_0_0_1"/>
<dbReference type="GO" id="GO:0015293">
    <property type="term" value="F:symporter activity"/>
    <property type="evidence" value="ECO:0007669"/>
    <property type="project" value="InterPro"/>
</dbReference>
<feature type="transmembrane region" description="Helical" evidence="2">
    <location>
        <begin position="331"/>
        <end position="351"/>
    </location>
</feature>
<dbReference type="PaxDb" id="2903-EOD14572"/>
<keyword evidence="2" id="KW-0812">Transmembrane</keyword>
<dbReference type="EnsemblProtists" id="EOD14572">
    <property type="protein sequence ID" value="EOD14572"/>
    <property type="gene ID" value="EMIHUDRAFT_448127"/>
</dbReference>
<feature type="transmembrane region" description="Helical" evidence="2">
    <location>
        <begin position="195"/>
        <end position="214"/>
    </location>
</feature>
<dbReference type="GO" id="GO:0008643">
    <property type="term" value="P:carbohydrate transport"/>
    <property type="evidence" value="ECO:0007669"/>
    <property type="project" value="InterPro"/>
</dbReference>
<dbReference type="PANTHER" id="PTHR11328">
    <property type="entry name" value="MAJOR FACILITATOR SUPERFAMILY DOMAIN-CONTAINING PROTEIN"/>
    <property type="match status" value="1"/>
</dbReference>
<dbReference type="RefSeq" id="XP_005767001.1">
    <property type="nucleotide sequence ID" value="XM_005766944.1"/>
</dbReference>
<accession>A0A0D3ITI7</accession>
<protein>
    <recommendedName>
        <fullName evidence="5">Solute carrier family 40 protein</fullName>
    </recommendedName>
</protein>
<feature type="transmembrane region" description="Helical" evidence="2">
    <location>
        <begin position="454"/>
        <end position="474"/>
    </location>
</feature>
<proteinExistence type="inferred from homology"/>
<evidence type="ECO:0000256" key="1">
    <source>
        <dbReference type="ARBA" id="ARBA00008335"/>
    </source>
</evidence>
<dbReference type="OMA" id="AWKINIT"/>
<evidence type="ECO:0008006" key="5">
    <source>
        <dbReference type="Google" id="ProtNLM"/>
    </source>
</evidence>
<evidence type="ECO:0000313" key="3">
    <source>
        <dbReference type="EnsemblProtists" id="EOD14572"/>
    </source>
</evidence>
<keyword evidence="4" id="KW-1185">Reference proteome</keyword>
<feature type="transmembrane region" description="Helical" evidence="2">
    <location>
        <begin position="427"/>
        <end position="447"/>
    </location>
</feature>
<evidence type="ECO:0000313" key="4">
    <source>
        <dbReference type="Proteomes" id="UP000013827"/>
    </source>
</evidence>
<reference evidence="3" key="2">
    <citation type="submission" date="2024-10" db="UniProtKB">
        <authorList>
            <consortium name="EnsemblProtists"/>
        </authorList>
    </citation>
    <scope>IDENTIFICATION</scope>
</reference>
<evidence type="ECO:0000256" key="2">
    <source>
        <dbReference type="SAM" id="Phobius"/>
    </source>
</evidence>
<organism evidence="3 4">
    <name type="scientific">Emiliania huxleyi (strain CCMP1516)</name>
    <dbReference type="NCBI Taxonomy" id="280463"/>
    <lineage>
        <taxon>Eukaryota</taxon>
        <taxon>Haptista</taxon>
        <taxon>Haptophyta</taxon>
        <taxon>Prymnesiophyceae</taxon>
        <taxon>Isochrysidales</taxon>
        <taxon>Noelaerhabdaceae</taxon>
        <taxon>Emiliania</taxon>
    </lineage>
</organism>
<comment type="similarity">
    <text evidence="1">Belongs to the major facilitator superfamily.</text>
</comment>